<gene>
    <name evidence="1" type="ORF">SAMN06297144_2366</name>
</gene>
<keyword evidence="2" id="KW-1185">Reference proteome</keyword>
<name>A0A285R0L9_9SPHN</name>
<protein>
    <submittedName>
        <fullName evidence="1">Uncharacterized protein</fullName>
    </submittedName>
</protein>
<proteinExistence type="predicted"/>
<dbReference type="Proteomes" id="UP000219494">
    <property type="component" value="Unassembled WGS sequence"/>
</dbReference>
<sequence>MLTAMASGRINSPESMKMASDVFHAFGGSWEAVEQAAVPRADGVHVIPRRAIADALKKKSA</sequence>
<evidence type="ECO:0000313" key="1">
    <source>
        <dbReference type="EMBL" id="SOB87239.1"/>
    </source>
</evidence>
<reference evidence="1 2" key="1">
    <citation type="submission" date="2017-07" db="EMBL/GenBank/DDBJ databases">
        <authorList>
            <person name="Sun Z.S."/>
            <person name="Albrecht U."/>
            <person name="Echele G."/>
            <person name="Lee C.C."/>
        </authorList>
    </citation>
    <scope>NUCLEOTIDE SEQUENCE [LARGE SCALE GENOMIC DNA]</scope>
    <source>
        <strain evidence="1 2">CGMCC 1.12672</strain>
    </source>
</reference>
<dbReference type="AlphaFoldDB" id="A0A285R0L9"/>
<organism evidence="1 2">
    <name type="scientific">Sphingomonas guangdongensis</name>
    <dbReference type="NCBI Taxonomy" id="1141890"/>
    <lineage>
        <taxon>Bacteria</taxon>
        <taxon>Pseudomonadati</taxon>
        <taxon>Pseudomonadota</taxon>
        <taxon>Alphaproteobacteria</taxon>
        <taxon>Sphingomonadales</taxon>
        <taxon>Sphingomonadaceae</taxon>
        <taxon>Sphingomonas</taxon>
    </lineage>
</organism>
<accession>A0A285R0L9</accession>
<evidence type="ECO:0000313" key="2">
    <source>
        <dbReference type="Proteomes" id="UP000219494"/>
    </source>
</evidence>
<dbReference type="EMBL" id="OBMI01000002">
    <property type="protein sequence ID" value="SOB87239.1"/>
    <property type="molecule type" value="Genomic_DNA"/>
</dbReference>